<feature type="transmembrane region" description="Helical" evidence="7">
    <location>
        <begin position="230"/>
        <end position="250"/>
    </location>
</feature>
<keyword evidence="9" id="KW-1185">Reference proteome</keyword>
<dbReference type="InterPro" id="IPR017039">
    <property type="entry name" value="Virul_fac_BrkB"/>
</dbReference>
<comment type="caution">
    <text evidence="8">The sequence shown here is derived from an EMBL/GenBank/DDBJ whole genome shotgun (WGS) entry which is preliminary data.</text>
</comment>
<evidence type="ECO:0000313" key="8">
    <source>
        <dbReference type="EMBL" id="GFG77531.1"/>
    </source>
</evidence>
<dbReference type="PANTHER" id="PTHR30213:SF1">
    <property type="entry name" value="INNER MEMBRANE PROTEIN YHJD"/>
    <property type="match status" value="1"/>
</dbReference>
<feature type="transmembrane region" description="Helical" evidence="7">
    <location>
        <begin position="270"/>
        <end position="295"/>
    </location>
</feature>
<evidence type="ECO:0000256" key="4">
    <source>
        <dbReference type="ARBA" id="ARBA00022989"/>
    </source>
</evidence>
<feature type="transmembrane region" description="Helical" evidence="7">
    <location>
        <begin position="113"/>
        <end position="132"/>
    </location>
</feature>
<evidence type="ECO:0000313" key="9">
    <source>
        <dbReference type="Proteomes" id="UP000465240"/>
    </source>
</evidence>
<keyword evidence="5 7" id="KW-0472">Membrane</keyword>
<keyword evidence="2" id="KW-1003">Cell membrane</keyword>
<evidence type="ECO:0000256" key="2">
    <source>
        <dbReference type="ARBA" id="ARBA00022475"/>
    </source>
</evidence>
<evidence type="ECO:0000256" key="5">
    <source>
        <dbReference type="ARBA" id="ARBA00023136"/>
    </source>
</evidence>
<dbReference type="InterPro" id="IPR005274">
    <property type="entry name" value="IM_pro_YhjD"/>
</dbReference>
<proteinExistence type="predicted"/>
<dbReference type="Pfam" id="PF03631">
    <property type="entry name" value="Virul_fac_BrkB"/>
    <property type="match status" value="1"/>
</dbReference>
<feature type="region of interest" description="Disordered" evidence="6">
    <location>
        <begin position="1"/>
        <end position="21"/>
    </location>
</feature>
<dbReference type="EMBL" id="BLKX01000001">
    <property type="protein sequence ID" value="GFG77531.1"/>
    <property type="molecule type" value="Genomic_DNA"/>
</dbReference>
<organism evidence="8 9">
    <name type="scientific">Mycobacterium paragordonae</name>
    <dbReference type="NCBI Taxonomy" id="1389713"/>
    <lineage>
        <taxon>Bacteria</taxon>
        <taxon>Bacillati</taxon>
        <taxon>Actinomycetota</taxon>
        <taxon>Actinomycetes</taxon>
        <taxon>Mycobacteriales</taxon>
        <taxon>Mycobacteriaceae</taxon>
        <taxon>Mycobacterium</taxon>
    </lineage>
</organism>
<protein>
    <submittedName>
        <fullName evidence="8">Inner membrane protein YhjD</fullName>
    </submittedName>
</protein>
<evidence type="ECO:0000256" key="3">
    <source>
        <dbReference type="ARBA" id="ARBA00022692"/>
    </source>
</evidence>
<dbReference type="Proteomes" id="UP000465240">
    <property type="component" value="Unassembled WGS sequence"/>
</dbReference>
<gene>
    <name evidence="8" type="ORF">MPRG_08070</name>
</gene>
<reference evidence="8 9" key="1">
    <citation type="journal article" date="2019" name="Emerg. Microbes Infect.">
        <title>Comprehensive subspecies identification of 175 nontuberculous mycobacteria species based on 7547 genomic profiles.</title>
        <authorList>
            <person name="Matsumoto Y."/>
            <person name="Kinjo T."/>
            <person name="Motooka D."/>
            <person name="Nabeya D."/>
            <person name="Jung N."/>
            <person name="Uechi K."/>
            <person name="Horii T."/>
            <person name="Iida T."/>
            <person name="Fujita J."/>
            <person name="Nakamura S."/>
        </authorList>
    </citation>
    <scope>NUCLEOTIDE SEQUENCE [LARGE SCALE GENOMIC DNA]</scope>
    <source>
        <strain evidence="8 9">JCM 18565</strain>
    </source>
</reference>
<comment type="subcellular location">
    <subcellularLocation>
        <location evidence="1">Cell membrane</location>
        <topology evidence="1">Multi-pass membrane protein</topology>
    </subcellularLocation>
</comment>
<evidence type="ECO:0000256" key="1">
    <source>
        <dbReference type="ARBA" id="ARBA00004651"/>
    </source>
</evidence>
<dbReference type="NCBIfam" id="TIGR00766">
    <property type="entry name" value="inner membrane protein YhjD"/>
    <property type="match status" value="1"/>
</dbReference>
<feature type="transmembrane region" description="Helical" evidence="7">
    <location>
        <begin position="52"/>
        <end position="76"/>
    </location>
</feature>
<feature type="transmembrane region" description="Helical" evidence="7">
    <location>
        <begin position="330"/>
        <end position="348"/>
    </location>
</feature>
<keyword evidence="3 7" id="KW-0812">Transmembrane</keyword>
<keyword evidence="4 7" id="KW-1133">Transmembrane helix</keyword>
<feature type="transmembrane region" description="Helical" evidence="7">
    <location>
        <begin position="202"/>
        <end position="224"/>
    </location>
</feature>
<feature type="transmembrane region" description="Helical" evidence="7">
    <location>
        <begin position="159"/>
        <end position="181"/>
    </location>
</feature>
<evidence type="ECO:0000256" key="6">
    <source>
        <dbReference type="SAM" id="MobiDB-lite"/>
    </source>
</evidence>
<dbReference type="PANTHER" id="PTHR30213">
    <property type="entry name" value="INNER MEMBRANE PROTEIN YHJD"/>
    <property type="match status" value="1"/>
</dbReference>
<evidence type="ECO:0000256" key="7">
    <source>
        <dbReference type="SAM" id="Phobius"/>
    </source>
</evidence>
<sequence>MGRDRAGSGMTEPTDKPGILQRLRDRHPRLDHLLRAYQRFAKQKGTFFAAGLTYYTIFALFPLLMVSFAAAGYILAGRPELLNTIDGRIRSAVAGELGQQLVDLINSAIDARASVGLIGLATAAWAGLGWMWHLREALSEMWEQHIEPDGYVRTKLSDLAAMVGTFLVIMVTVALSALGQRRPMAAVLRWLHIPDYSVFDEIFRGVSVLVSVLVTWLLFTWMIARLPRESVHFTTSVRAGLMAALGFEIFKQVGSIYLQTVVRSPAGAAFGPVLGLMVFAFVTWSLLLFSTAWAATSAPEDPRDRHVDPPPPAVISPRILVEEGLRPRQTVAAMAAGAVGALTLSRLFRRRR</sequence>
<accession>A0ABQ1BZD8</accession>
<name>A0ABQ1BZD8_9MYCO</name>